<keyword evidence="4" id="KW-1185">Reference proteome</keyword>
<dbReference type="SMART" id="SM00213">
    <property type="entry name" value="UBQ"/>
    <property type="match status" value="1"/>
</dbReference>
<dbReference type="InterPro" id="IPR000626">
    <property type="entry name" value="Ubiquitin-like_dom"/>
</dbReference>
<evidence type="ECO:0000259" key="2">
    <source>
        <dbReference type="PROSITE" id="PS50053"/>
    </source>
</evidence>
<evidence type="ECO:0000313" key="4">
    <source>
        <dbReference type="Proteomes" id="UP000613740"/>
    </source>
</evidence>
<protein>
    <recommendedName>
        <fullName evidence="2">Ubiquitin-like domain-containing protein</fullName>
    </recommendedName>
</protein>
<evidence type="ECO:0000256" key="1">
    <source>
        <dbReference type="SAM" id="MobiDB-lite"/>
    </source>
</evidence>
<reference evidence="3" key="1">
    <citation type="journal article" date="2020" name="bioRxiv">
        <title>Comparative genomics of Chlamydomonas.</title>
        <authorList>
            <person name="Craig R.J."/>
            <person name="Hasan A.R."/>
            <person name="Ness R.W."/>
            <person name="Keightley P.D."/>
        </authorList>
    </citation>
    <scope>NUCLEOTIDE SEQUENCE</scope>
    <source>
        <strain evidence="3">CCAP 11/173</strain>
    </source>
</reference>
<comment type="caution">
    <text evidence="3">The sequence shown here is derived from an EMBL/GenBank/DDBJ whole genome shotgun (WGS) entry which is preliminary data.</text>
</comment>
<accession>A0A835WJV0</accession>
<dbReference type="Pfam" id="PF00240">
    <property type="entry name" value="ubiquitin"/>
    <property type="match status" value="1"/>
</dbReference>
<proteinExistence type="predicted"/>
<dbReference type="SUPFAM" id="SSF54236">
    <property type="entry name" value="Ubiquitin-like"/>
    <property type="match status" value="1"/>
</dbReference>
<sequence>MTALHMRTAPAASAGTRHGRGRFVATAAAPRPLATRTALAAASPRNISGRGAMGLPRMAAPLQLGAPAVHCRSAPPRWAAAVVACLPQSAGGEPPEMQAGKQGPRSVSVTLGTGAKLQLQLPATATIGDLKSQLQQRTGLEPQQQKLLFGAQSALPDTTTLGALSAKELSEVVLITRLRGG</sequence>
<dbReference type="CDD" id="cd17039">
    <property type="entry name" value="Ubl_ubiquitin_like"/>
    <property type="match status" value="1"/>
</dbReference>
<name>A0A835WJV0_9CHLO</name>
<feature type="region of interest" description="Disordered" evidence="1">
    <location>
        <begin position="1"/>
        <end position="20"/>
    </location>
</feature>
<dbReference type="InterPro" id="IPR029071">
    <property type="entry name" value="Ubiquitin-like_domsf"/>
</dbReference>
<feature type="domain" description="Ubiquitin-like" evidence="2">
    <location>
        <begin position="105"/>
        <end position="181"/>
    </location>
</feature>
<dbReference type="PROSITE" id="PS50053">
    <property type="entry name" value="UBIQUITIN_2"/>
    <property type="match status" value="1"/>
</dbReference>
<dbReference type="Gene3D" id="3.10.20.90">
    <property type="entry name" value="Phosphatidylinositol 3-kinase Catalytic Subunit, Chain A, domain 1"/>
    <property type="match status" value="1"/>
</dbReference>
<organism evidence="3 4">
    <name type="scientific">Chlamydomonas schloesseri</name>
    <dbReference type="NCBI Taxonomy" id="2026947"/>
    <lineage>
        <taxon>Eukaryota</taxon>
        <taxon>Viridiplantae</taxon>
        <taxon>Chlorophyta</taxon>
        <taxon>core chlorophytes</taxon>
        <taxon>Chlorophyceae</taxon>
        <taxon>CS clade</taxon>
        <taxon>Chlamydomonadales</taxon>
        <taxon>Chlamydomonadaceae</taxon>
        <taxon>Chlamydomonas</taxon>
    </lineage>
</organism>
<dbReference type="Proteomes" id="UP000613740">
    <property type="component" value="Unassembled WGS sequence"/>
</dbReference>
<gene>
    <name evidence="3" type="ORF">HYH02_006455</name>
</gene>
<evidence type="ECO:0000313" key="3">
    <source>
        <dbReference type="EMBL" id="KAG2448564.1"/>
    </source>
</evidence>
<dbReference type="EMBL" id="JAEHOD010000017">
    <property type="protein sequence ID" value="KAG2448564.1"/>
    <property type="molecule type" value="Genomic_DNA"/>
</dbReference>
<dbReference type="AlphaFoldDB" id="A0A835WJV0"/>
<dbReference type="OrthoDB" id="417450at2759"/>